<feature type="region of interest" description="Disordered" evidence="1">
    <location>
        <begin position="89"/>
        <end position="175"/>
    </location>
</feature>
<name>A0A371H196_MUCPR</name>
<sequence>VDEHPKQNHTRIKQTKPHFTPLTERRTQILKEICHTRLHKFPQEPEGKVLGRNKDEWCDFHHTRGHSTEACWTLRTQLEQLAQEGRLSRYIQNTSRNPRDVEVERQNQRRTDRNDRRRSRSRLRDNIPRHHSNDLRGSCECQPDRAQNNGGDRMSNRIDQSKYHASGKKADNPPVQDEPMVISVVAAEYKVERVLIDQGSSANILYWFVF</sequence>
<organism evidence="2 3">
    <name type="scientific">Mucuna pruriens</name>
    <name type="common">Velvet bean</name>
    <name type="synonym">Dolichos pruriens</name>
    <dbReference type="NCBI Taxonomy" id="157652"/>
    <lineage>
        <taxon>Eukaryota</taxon>
        <taxon>Viridiplantae</taxon>
        <taxon>Streptophyta</taxon>
        <taxon>Embryophyta</taxon>
        <taxon>Tracheophyta</taxon>
        <taxon>Spermatophyta</taxon>
        <taxon>Magnoliopsida</taxon>
        <taxon>eudicotyledons</taxon>
        <taxon>Gunneridae</taxon>
        <taxon>Pentapetalae</taxon>
        <taxon>rosids</taxon>
        <taxon>fabids</taxon>
        <taxon>Fabales</taxon>
        <taxon>Fabaceae</taxon>
        <taxon>Papilionoideae</taxon>
        <taxon>50 kb inversion clade</taxon>
        <taxon>NPAAA clade</taxon>
        <taxon>indigoferoid/millettioid clade</taxon>
        <taxon>Phaseoleae</taxon>
        <taxon>Mucuna</taxon>
    </lineage>
</organism>
<evidence type="ECO:0000313" key="2">
    <source>
        <dbReference type="EMBL" id="RDX96549.1"/>
    </source>
</evidence>
<evidence type="ECO:0008006" key="4">
    <source>
        <dbReference type="Google" id="ProtNLM"/>
    </source>
</evidence>
<dbReference type="Proteomes" id="UP000257109">
    <property type="component" value="Unassembled WGS sequence"/>
</dbReference>
<evidence type="ECO:0000256" key="1">
    <source>
        <dbReference type="SAM" id="MobiDB-lite"/>
    </source>
</evidence>
<feature type="compositionally biased region" description="Basic and acidic residues" evidence="1">
    <location>
        <begin position="122"/>
        <end position="134"/>
    </location>
</feature>
<feature type="compositionally biased region" description="Basic and acidic residues" evidence="1">
    <location>
        <begin position="97"/>
        <end position="115"/>
    </location>
</feature>
<accession>A0A371H196</accession>
<dbReference type="AlphaFoldDB" id="A0A371H196"/>
<dbReference type="EMBL" id="QJKJ01003857">
    <property type="protein sequence ID" value="RDX96549.1"/>
    <property type="molecule type" value="Genomic_DNA"/>
</dbReference>
<protein>
    <recommendedName>
        <fullName evidence="4">Retrotransposon gag domain-containing protein</fullName>
    </recommendedName>
</protein>
<proteinExistence type="predicted"/>
<gene>
    <name evidence="2" type="ORF">CR513_20782</name>
</gene>
<feature type="non-terminal residue" evidence="2">
    <location>
        <position position="1"/>
    </location>
</feature>
<evidence type="ECO:0000313" key="3">
    <source>
        <dbReference type="Proteomes" id="UP000257109"/>
    </source>
</evidence>
<dbReference type="OrthoDB" id="1752268at2759"/>
<comment type="caution">
    <text evidence="2">The sequence shown here is derived from an EMBL/GenBank/DDBJ whole genome shotgun (WGS) entry which is preliminary data.</text>
</comment>
<reference evidence="2" key="1">
    <citation type="submission" date="2018-05" db="EMBL/GenBank/DDBJ databases">
        <title>Draft genome of Mucuna pruriens seed.</title>
        <authorList>
            <person name="Nnadi N.E."/>
            <person name="Vos R."/>
            <person name="Hasami M.H."/>
            <person name="Devisetty U.K."/>
            <person name="Aguiy J.C."/>
        </authorList>
    </citation>
    <scope>NUCLEOTIDE SEQUENCE [LARGE SCALE GENOMIC DNA]</scope>
    <source>
        <strain evidence="2">JCA_2017</strain>
    </source>
</reference>
<keyword evidence="3" id="KW-1185">Reference proteome</keyword>